<feature type="compositionally biased region" description="Basic residues" evidence="1">
    <location>
        <begin position="128"/>
        <end position="139"/>
    </location>
</feature>
<organism evidence="2 3">
    <name type="scientific">Brassica cretica</name>
    <name type="common">Mustard</name>
    <dbReference type="NCBI Taxonomy" id="69181"/>
    <lineage>
        <taxon>Eukaryota</taxon>
        <taxon>Viridiplantae</taxon>
        <taxon>Streptophyta</taxon>
        <taxon>Embryophyta</taxon>
        <taxon>Tracheophyta</taxon>
        <taxon>Spermatophyta</taxon>
        <taxon>Magnoliopsida</taxon>
        <taxon>eudicotyledons</taxon>
        <taxon>Gunneridae</taxon>
        <taxon>Pentapetalae</taxon>
        <taxon>rosids</taxon>
        <taxon>malvids</taxon>
        <taxon>Brassicales</taxon>
        <taxon>Brassicaceae</taxon>
        <taxon>Brassiceae</taxon>
        <taxon>Brassica</taxon>
    </lineage>
</organism>
<gene>
    <name evidence="2" type="ORF">F2Q69_00061483</name>
</gene>
<evidence type="ECO:0000313" key="2">
    <source>
        <dbReference type="EMBL" id="KAF3570630.1"/>
    </source>
</evidence>
<name>A0A8S9RCX5_BRACR</name>
<feature type="region of interest" description="Disordered" evidence="1">
    <location>
        <begin position="48"/>
        <end position="76"/>
    </location>
</feature>
<protein>
    <submittedName>
        <fullName evidence="2">Uncharacterized protein</fullName>
    </submittedName>
</protein>
<feature type="compositionally biased region" description="Basic and acidic residues" evidence="1">
    <location>
        <begin position="14"/>
        <end position="26"/>
    </location>
</feature>
<evidence type="ECO:0000256" key="1">
    <source>
        <dbReference type="SAM" id="MobiDB-lite"/>
    </source>
</evidence>
<proteinExistence type="predicted"/>
<feature type="region of interest" description="Disordered" evidence="1">
    <location>
        <begin position="1"/>
        <end position="26"/>
    </location>
</feature>
<reference evidence="2" key="1">
    <citation type="submission" date="2019-12" db="EMBL/GenBank/DDBJ databases">
        <title>Genome sequencing and annotation of Brassica cretica.</title>
        <authorList>
            <person name="Studholme D.J."/>
            <person name="Sarris P."/>
        </authorList>
    </citation>
    <scope>NUCLEOTIDE SEQUENCE</scope>
    <source>
        <strain evidence="2">PFS-109/04</strain>
        <tissue evidence="2">Leaf</tissue>
    </source>
</reference>
<evidence type="ECO:0000313" key="3">
    <source>
        <dbReference type="Proteomes" id="UP000712600"/>
    </source>
</evidence>
<accession>A0A8S9RCX5</accession>
<dbReference type="EMBL" id="QGKX02000095">
    <property type="protein sequence ID" value="KAF3570630.1"/>
    <property type="molecule type" value="Genomic_DNA"/>
</dbReference>
<feature type="region of interest" description="Disordered" evidence="1">
    <location>
        <begin position="126"/>
        <end position="178"/>
    </location>
</feature>
<dbReference type="Proteomes" id="UP000712600">
    <property type="component" value="Unassembled WGS sequence"/>
</dbReference>
<dbReference type="AlphaFoldDB" id="A0A8S9RCX5"/>
<feature type="compositionally biased region" description="Basic residues" evidence="1">
    <location>
        <begin position="153"/>
        <end position="169"/>
    </location>
</feature>
<feature type="compositionally biased region" description="Basic and acidic residues" evidence="1">
    <location>
        <begin position="56"/>
        <end position="67"/>
    </location>
</feature>
<sequence length="178" mass="19894">MREYQAPPAVAYAGERETHLTDPKDHIPEEIMAKAREELREVMIQYTSVPDPSESVARKERMRKAEEQGEVDGSAEQIARQLMKDQKAARAEAIQEHTQTRIPVAQRLGPSSLLAPQVAELNEQLRIPAKKRLGQRPTKKPLGVNTAGTGTSTKRRAAPVRTSPKRKLSTRQTKPTTK</sequence>
<comment type="caution">
    <text evidence="2">The sequence shown here is derived from an EMBL/GenBank/DDBJ whole genome shotgun (WGS) entry which is preliminary data.</text>
</comment>